<accession>A0A077NJ18</accession>
<sequence>MENWMITGARTFAAVSNTALMESVPTQLTAGKAKLFSFATAKTF</sequence>
<dbReference type="Proteomes" id="UP000028511">
    <property type="component" value="Unassembled WGS sequence"/>
</dbReference>
<evidence type="ECO:0000313" key="1">
    <source>
        <dbReference type="EMBL" id="CDG98448.1"/>
    </source>
</evidence>
<organism evidence="1 2">
    <name type="scientific">Xenorhabdus bovienii str. puntauvense</name>
    <dbReference type="NCBI Taxonomy" id="1398201"/>
    <lineage>
        <taxon>Bacteria</taxon>
        <taxon>Pseudomonadati</taxon>
        <taxon>Pseudomonadota</taxon>
        <taxon>Gammaproteobacteria</taxon>
        <taxon>Enterobacterales</taxon>
        <taxon>Morganellaceae</taxon>
        <taxon>Xenorhabdus</taxon>
    </lineage>
</organism>
<gene>
    <name evidence="1" type="ORF">XBP1_3060014</name>
</gene>
<comment type="caution">
    <text evidence="1">The sequence shown here is derived from an EMBL/GenBank/DDBJ whole genome shotgun (WGS) entry which is preliminary data.</text>
</comment>
<evidence type="ECO:0000313" key="2">
    <source>
        <dbReference type="Proteomes" id="UP000028511"/>
    </source>
</evidence>
<name>A0A077NJ18_XENBV</name>
<dbReference type="HOGENOM" id="CLU_3223940_0_0_6"/>
<proteinExistence type="predicted"/>
<dbReference type="AlphaFoldDB" id="A0A077NJ18"/>
<reference evidence="1" key="1">
    <citation type="submission" date="2013-07" db="EMBL/GenBank/DDBJ databases">
        <title>Sub-species coevolution in mutualistic symbiosis.</title>
        <authorList>
            <person name="Murfin K."/>
            <person name="Klassen J."/>
            <person name="Lee M."/>
            <person name="Forst S."/>
            <person name="Stock P."/>
            <person name="Goodrich-Blair H."/>
        </authorList>
    </citation>
    <scope>NUCLEOTIDE SEQUENCE [LARGE SCALE GENOMIC DNA]</scope>
    <source>
        <strain evidence="1">Puntauvense</strain>
    </source>
</reference>
<protein>
    <submittedName>
        <fullName evidence="1">Uncharacterized protein</fullName>
    </submittedName>
</protein>
<dbReference type="EMBL" id="CBSW010000231">
    <property type="protein sequence ID" value="CDG98448.1"/>
    <property type="molecule type" value="Genomic_DNA"/>
</dbReference>